<proteinExistence type="predicted"/>
<evidence type="ECO:0008006" key="9">
    <source>
        <dbReference type="Google" id="ProtNLM"/>
    </source>
</evidence>
<protein>
    <recommendedName>
        <fullName evidence="9">LisH domain-containing protein ARMC9</fullName>
    </recommendedName>
</protein>
<evidence type="ECO:0000259" key="6">
    <source>
        <dbReference type="Pfam" id="PF23138"/>
    </source>
</evidence>
<feature type="domain" description="ARMC9 CTLH-like" evidence="6">
    <location>
        <begin position="98"/>
        <end position="223"/>
    </location>
</feature>
<feature type="compositionally biased region" description="Basic and acidic residues" evidence="4">
    <location>
        <begin position="9"/>
        <end position="18"/>
    </location>
</feature>
<organism evidence="7 8">
    <name type="scientific">Prymnesium parvum</name>
    <name type="common">Toxic golden alga</name>
    <dbReference type="NCBI Taxonomy" id="97485"/>
    <lineage>
        <taxon>Eukaryota</taxon>
        <taxon>Haptista</taxon>
        <taxon>Haptophyta</taxon>
        <taxon>Prymnesiophyceae</taxon>
        <taxon>Prymnesiales</taxon>
        <taxon>Prymnesiaceae</taxon>
        <taxon>Prymnesium</taxon>
    </lineage>
</organism>
<evidence type="ECO:0000256" key="3">
    <source>
        <dbReference type="ARBA" id="ARBA00023273"/>
    </source>
</evidence>
<dbReference type="Pfam" id="PF23138">
    <property type="entry name" value="CTLH_Armc9"/>
    <property type="match status" value="1"/>
</dbReference>
<dbReference type="Proteomes" id="UP001515480">
    <property type="component" value="Unassembled WGS sequence"/>
</dbReference>
<reference evidence="7 8" key="1">
    <citation type="journal article" date="2024" name="Science">
        <title>Giant polyketide synthase enzymes in the biosynthesis of giant marine polyether toxins.</title>
        <authorList>
            <person name="Fallon T.R."/>
            <person name="Shende V.V."/>
            <person name="Wierzbicki I.H."/>
            <person name="Pendleton A.L."/>
            <person name="Watervoot N.F."/>
            <person name="Auber R.P."/>
            <person name="Gonzalez D.J."/>
            <person name="Wisecaver J.H."/>
            <person name="Moore B.S."/>
        </authorList>
    </citation>
    <scope>NUCLEOTIDE SEQUENCE [LARGE SCALE GENOMIC DNA]</scope>
    <source>
        <strain evidence="7 8">12B1</strain>
    </source>
</reference>
<feature type="region of interest" description="Disordered" evidence="4">
    <location>
        <begin position="698"/>
        <end position="890"/>
    </location>
</feature>
<accession>A0AB34JNC5</accession>
<evidence type="ECO:0000256" key="4">
    <source>
        <dbReference type="SAM" id="MobiDB-lite"/>
    </source>
</evidence>
<dbReference type="InterPro" id="IPR048959">
    <property type="entry name" value="ARMC9_ARM_dom"/>
</dbReference>
<feature type="compositionally biased region" description="Low complexity" evidence="4">
    <location>
        <begin position="767"/>
        <end position="776"/>
    </location>
</feature>
<evidence type="ECO:0000313" key="7">
    <source>
        <dbReference type="EMBL" id="KAL1523500.1"/>
    </source>
</evidence>
<feature type="compositionally biased region" description="Low complexity" evidence="4">
    <location>
        <begin position="797"/>
        <end position="810"/>
    </location>
</feature>
<dbReference type="Gene3D" id="1.25.10.10">
    <property type="entry name" value="Leucine-rich Repeat Variant"/>
    <property type="match status" value="1"/>
</dbReference>
<feature type="compositionally biased region" description="Basic and acidic residues" evidence="4">
    <location>
        <begin position="703"/>
        <end position="717"/>
    </location>
</feature>
<feature type="compositionally biased region" description="Low complexity" evidence="4">
    <location>
        <begin position="719"/>
        <end position="732"/>
    </location>
</feature>
<dbReference type="InterPro" id="IPR056327">
    <property type="entry name" value="ARMC9_CTLH-like_dom"/>
</dbReference>
<evidence type="ECO:0000256" key="2">
    <source>
        <dbReference type="ARBA" id="ARBA00022794"/>
    </source>
</evidence>
<feature type="domain" description="LisH" evidence="5">
    <location>
        <begin position="512"/>
        <end position="630"/>
    </location>
</feature>
<keyword evidence="2" id="KW-0970">Cilium biogenesis/degradation</keyword>
<gene>
    <name evidence="7" type="ORF">AB1Y20_018438</name>
</gene>
<dbReference type="GO" id="GO:0036064">
    <property type="term" value="C:ciliary basal body"/>
    <property type="evidence" value="ECO:0007669"/>
    <property type="project" value="InterPro"/>
</dbReference>
<sequence>MPAAAAKSDASRAKEAAARHTKGAGARGSPTPSKAGAPPSRPPKPAEGEVELMVLEYLAHCGFDRAVAELKAELRERRMGRAHAWRPVGREVQPLLREKMLKAVERGERAEALKLWDNFVPPLVRRTDRDAQKLEFYLHVYFAIFPLHPVNPHPDPAATAQSMAAFKAFLETDKSQLATTPEFLAYYAMPYVPEIREHPSFTELFTEAWALALRKKLDDFLSLSHHFASEPRLAIICRSYKELAGAMPRREHEWDSHPVHEAHKAYDELKQRLLDSELRAANASQGAATDCAALARLASDAAQLTEEALRALHAAAAPAEQLEAMERRLLAVRRRLGARGGGAEGGGGGGGGVGGVGGGGGGGGGRPAAVSLGASMRTMAPLDFAKLRLSLLRHAADAPLLLQALRWRITKPPRRQRRAALLQLIQAGLLEPEVIASLLGQEASGELREQALRLINLFASESIGRSYLISQGGLVPQLCEVLTHEPSDSVARQNALGALQKLSLRRQPQNAMIDNDIIAWLVHVLSDVDSLSEYSVEYGTALLMNLSLRSAGKDKCADPTLDTLSVLSQLMESDSMQVRTYVNGTLYSILVSTPLKERAQEIGLADSLRALIEHSDETFARQINYILERLESLPAEGEAVSDGEDDADEEDVEEEAEEEEEEEEEADAFPESELPLGDGVAAGEELLSMRYLADVSDAQQQDARLRASIDEEAERKRQAAAAGGEAAAAANPHAPPARRRHHPDEPLQRPTTPALLQTAHDWERGELPPGATPLPAEAEEAGGKAGEEGGEGGGAWGEAAEAAEAAELGGSSYPAPEEVDAASPTIAVRHRLARTPQQKTRGEASELKPTAARPRARVEPVKRTSQKSQPPAAPPPAKKQEPPRGVPPPP</sequence>
<feature type="region of interest" description="Disordered" evidence="4">
    <location>
        <begin position="635"/>
        <end position="677"/>
    </location>
</feature>
<keyword evidence="3" id="KW-0966">Cell projection</keyword>
<dbReference type="GO" id="GO:0097542">
    <property type="term" value="C:ciliary tip"/>
    <property type="evidence" value="ECO:0007669"/>
    <property type="project" value="TreeGrafter"/>
</dbReference>
<dbReference type="PANTHER" id="PTHR14881">
    <property type="entry name" value="LISH DOMAIN-CONTAINING PROTEIN ARMC9"/>
    <property type="match status" value="1"/>
</dbReference>
<dbReference type="SUPFAM" id="SSF48371">
    <property type="entry name" value="ARM repeat"/>
    <property type="match status" value="1"/>
</dbReference>
<dbReference type="Pfam" id="PF21050">
    <property type="entry name" value="ARMC9_ARM"/>
    <property type="match status" value="1"/>
</dbReference>
<comment type="subcellular location">
    <subcellularLocation>
        <location evidence="1">Cytoplasm</location>
        <location evidence="1">Cytoskeleton</location>
        <location evidence="1">Cilium basal body</location>
    </subcellularLocation>
</comment>
<dbReference type="EMBL" id="JBGBPQ010000006">
    <property type="protein sequence ID" value="KAL1523500.1"/>
    <property type="molecule type" value="Genomic_DNA"/>
</dbReference>
<dbReference type="InterPro" id="IPR040369">
    <property type="entry name" value="ARMC9"/>
</dbReference>
<dbReference type="PANTHER" id="PTHR14881:SF4">
    <property type="entry name" value="LISH DOMAIN-CONTAINING PROTEIN ARMC9"/>
    <property type="match status" value="1"/>
</dbReference>
<comment type="caution">
    <text evidence="7">The sequence shown here is derived from an EMBL/GenBank/DDBJ whole genome shotgun (WGS) entry which is preliminary data.</text>
</comment>
<evidence type="ECO:0000259" key="5">
    <source>
        <dbReference type="Pfam" id="PF21050"/>
    </source>
</evidence>
<name>A0AB34JNC5_PRYPA</name>
<feature type="region of interest" description="Disordered" evidence="4">
    <location>
        <begin position="1"/>
        <end position="46"/>
    </location>
</feature>
<feature type="compositionally biased region" description="Acidic residues" evidence="4">
    <location>
        <begin position="639"/>
        <end position="670"/>
    </location>
</feature>
<keyword evidence="8" id="KW-1185">Reference proteome</keyword>
<evidence type="ECO:0000313" key="8">
    <source>
        <dbReference type="Proteomes" id="UP001515480"/>
    </source>
</evidence>
<dbReference type="GO" id="GO:0005813">
    <property type="term" value="C:centrosome"/>
    <property type="evidence" value="ECO:0007669"/>
    <property type="project" value="UniProtKB-SubCell"/>
</dbReference>
<dbReference type="GO" id="GO:0060271">
    <property type="term" value="P:cilium assembly"/>
    <property type="evidence" value="ECO:0007669"/>
    <property type="project" value="InterPro"/>
</dbReference>
<dbReference type="InterPro" id="IPR011989">
    <property type="entry name" value="ARM-like"/>
</dbReference>
<dbReference type="AlphaFoldDB" id="A0AB34JNC5"/>
<evidence type="ECO:0000256" key="1">
    <source>
        <dbReference type="ARBA" id="ARBA00004120"/>
    </source>
</evidence>
<dbReference type="GO" id="GO:0005814">
    <property type="term" value="C:centriole"/>
    <property type="evidence" value="ECO:0007669"/>
    <property type="project" value="TreeGrafter"/>
</dbReference>
<dbReference type="InterPro" id="IPR016024">
    <property type="entry name" value="ARM-type_fold"/>
</dbReference>